<sequence length="74" mass="8203">MFTGIIEELGAIQRIEPHGNTLVLNIKAKKVLEDITLGDSISVNGVCLTVTNFNHDSFYLDIMPKPFTALHFLS</sequence>
<comment type="catalytic activity">
    <reaction evidence="1">
        <text>2 6,7-dimethyl-8-(1-D-ribityl)lumazine + H(+) = 5-amino-6-(D-ribitylamino)uracil + riboflavin</text>
        <dbReference type="Rhea" id="RHEA:20772"/>
        <dbReference type="ChEBI" id="CHEBI:15378"/>
        <dbReference type="ChEBI" id="CHEBI:15934"/>
        <dbReference type="ChEBI" id="CHEBI:57986"/>
        <dbReference type="ChEBI" id="CHEBI:58201"/>
        <dbReference type="EC" id="2.5.1.9"/>
    </reaction>
</comment>
<dbReference type="Pfam" id="PF00677">
    <property type="entry name" value="Lum_binding"/>
    <property type="match status" value="1"/>
</dbReference>
<dbReference type="PANTHER" id="PTHR21098">
    <property type="entry name" value="RIBOFLAVIN SYNTHASE ALPHA CHAIN"/>
    <property type="match status" value="1"/>
</dbReference>
<evidence type="ECO:0000256" key="9">
    <source>
        <dbReference type="PROSITE-ProRule" id="PRU00524"/>
    </source>
</evidence>
<evidence type="ECO:0000256" key="6">
    <source>
        <dbReference type="ARBA" id="ARBA00022619"/>
    </source>
</evidence>
<dbReference type="InterPro" id="IPR026017">
    <property type="entry name" value="Lumazine-bd_dom"/>
</dbReference>
<evidence type="ECO:0000259" key="10">
    <source>
        <dbReference type="PROSITE" id="PS51177"/>
    </source>
</evidence>
<evidence type="ECO:0000313" key="12">
    <source>
        <dbReference type="Proteomes" id="UP001275315"/>
    </source>
</evidence>
<dbReference type="SUPFAM" id="SSF63380">
    <property type="entry name" value="Riboflavin synthase domain-like"/>
    <property type="match status" value="1"/>
</dbReference>
<keyword evidence="8" id="KW-0677">Repeat</keyword>
<name>A0ABU5CUN6_9BACI</name>
<evidence type="ECO:0000256" key="2">
    <source>
        <dbReference type="ARBA" id="ARBA00002803"/>
    </source>
</evidence>
<evidence type="ECO:0000256" key="3">
    <source>
        <dbReference type="ARBA" id="ARBA00004887"/>
    </source>
</evidence>
<proteinExistence type="predicted"/>
<gene>
    <name evidence="11" type="ORF">RWD45_17915</name>
</gene>
<keyword evidence="6" id="KW-0686">Riboflavin biosynthesis</keyword>
<protein>
    <recommendedName>
        <fullName evidence="5">Riboflavin synthase</fullName>
        <ecNumber evidence="4">2.5.1.9</ecNumber>
    </recommendedName>
</protein>
<dbReference type="Proteomes" id="UP001275315">
    <property type="component" value="Unassembled WGS sequence"/>
</dbReference>
<evidence type="ECO:0000256" key="1">
    <source>
        <dbReference type="ARBA" id="ARBA00000968"/>
    </source>
</evidence>
<dbReference type="Gene3D" id="2.40.30.20">
    <property type="match status" value="1"/>
</dbReference>
<feature type="domain" description="Lumazine-binding" evidence="10">
    <location>
        <begin position="1"/>
        <end position="74"/>
    </location>
</feature>
<organism evidence="11 12">
    <name type="scientific">Paracerasibacillus soli</name>
    <dbReference type="NCBI Taxonomy" id="480284"/>
    <lineage>
        <taxon>Bacteria</taxon>
        <taxon>Bacillati</taxon>
        <taxon>Bacillota</taxon>
        <taxon>Bacilli</taxon>
        <taxon>Bacillales</taxon>
        <taxon>Bacillaceae</taxon>
        <taxon>Paracerasibacillus</taxon>
    </lineage>
</organism>
<evidence type="ECO:0000256" key="4">
    <source>
        <dbReference type="ARBA" id="ARBA00012827"/>
    </source>
</evidence>
<dbReference type="EMBL" id="JAWDIQ010000003">
    <property type="protein sequence ID" value="MDY0410085.1"/>
    <property type="molecule type" value="Genomic_DNA"/>
</dbReference>
<evidence type="ECO:0000256" key="8">
    <source>
        <dbReference type="ARBA" id="ARBA00022737"/>
    </source>
</evidence>
<evidence type="ECO:0000256" key="5">
    <source>
        <dbReference type="ARBA" id="ARBA00013950"/>
    </source>
</evidence>
<dbReference type="InterPro" id="IPR001783">
    <property type="entry name" value="Lumazine-bd"/>
</dbReference>
<comment type="pathway">
    <text evidence="3">Cofactor biosynthesis; riboflavin biosynthesis; riboflavin from 2-hydroxy-3-oxobutyl phosphate and 5-amino-6-(D-ribitylamino)uracil: step 2/2.</text>
</comment>
<dbReference type="PANTHER" id="PTHR21098:SF12">
    <property type="entry name" value="RIBOFLAVIN SYNTHASE"/>
    <property type="match status" value="1"/>
</dbReference>
<evidence type="ECO:0000313" key="11">
    <source>
        <dbReference type="EMBL" id="MDY0410085.1"/>
    </source>
</evidence>
<keyword evidence="7" id="KW-0808">Transferase</keyword>
<evidence type="ECO:0000256" key="7">
    <source>
        <dbReference type="ARBA" id="ARBA00022679"/>
    </source>
</evidence>
<dbReference type="PROSITE" id="PS51177">
    <property type="entry name" value="LUMAZINE_BIND"/>
    <property type="match status" value="1"/>
</dbReference>
<feature type="repeat" description="Lumazine-binding" evidence="9">
    <location>
        <begin position="1"/>
        <end position="74"/>
    </location>
</feature>
<dbReference type="InterPro" id="IPR017938">
    <property type="entry name" value="Riboflavin_synthase-like_b-brl"/>
</dbReference>
<comment type="function">
    <text evidence="2">Catalyzes the dismutation of two molecules of 6,7-dimethyl-8-ribityllumazine, resulting in the formation of riboflavin and 5-amino-6-(D-ribitylamino)uracil.</text>
</comment>
<accession>A0ABU5CUN6</accession>
<comment type="caution">
    <text evidence="11">The sequence shown here is derived from an EMBL/GenBank/DDBJ whole genome shotgun (WGS) entry which is preliminary data.</text>
</comment>
<keyword evidence="12" id="KW-1185">Reference proteome</keyword>
<dbReference type="EC" id="2.5.1.9" evidence="4"/>
<dbReference type="InterPro" id="IPR023366">
    <property type="entry name" value="ATP_synth_asu-like_sf"/>
</dbReference>
<reference evidence="11 12" key="1">
    <citation type="submission" date="2023-10" db="EMBL/GenBank/DDBJ databases">
        <title>Virgibacillus soli CC-YMP-6 genome.</title>
        <authorList>
            <person name="Miliotis G."/>
            <person name="Sengupta P."/>
            <person name="Hameed A."/>
            <person name="Chuvochina M."/>
            <person name="Mcdonagh F."/>
            <person name="Simpson A.C."/>
            <person name="Singh N.K."/>
            <person name="Rekha P.D."/>
            <person name="Raman K."/>
            <person name="Hugenholtz P."/>
            <person name="Venkateswaran K."/>
        </authorList>
    </citation>
    <scope>NUCLEOTIDE SEQUENCE [LARGE SCALE GENOMIC DNA]</scope>
    <source>
        <strain evidence="11 12">CC-YMP-6</strain>
    </source>
</reference>